<dbReference type="InterPro" id="IPR046357">
    <property type="entry name" value="PPIase_dom_sf"/>
</dbReference>
<dbReference type="EC" id="5.2.1.8" evidence="7"/>
<comment type="function">
    <text evidence="2">PPIase that acts as a histone chaperone. Histone proline isomerase that increases the rate of cis-trans isomerization at prolines on the histone H3 N-terminal tail. Proline isomerization influences H3 methylation thereby regulating gene expression.</text>
</comment>
<dbReference type="GO" id="GO:0005730">
    <property type="term" value="C:nucleolus"/>
    <property type="evidence" value="ECO:0007669"/>
    <property type="project" value="TreeGrafter"/>
</dbReference>
<evidence type="ECO:0000256" key="4">
    <source>
        <dbReference type="ARBA" id="ARBA00011865"/>
    </source>
</evidence>
<dbReference type="Proteomes" id="UP000799766">
    <property type="component" value="Unassembled WGS sequence"/>
</dbReference>
<feature type="compositionally biased region" description="Low complexity" evidence="8">
    <location>
        <begin position="370"/>
        <end position="381"/>
    </location>
</feature>
<dbReference type="GO" id="GO:0000785">
    <property type="term" value="C:chromatin"/>
    <property type="evidence" value="ECO:0007669"/>
    <property type="project" value="TreeGrafter"/>
</dbReference>
<feature type="compositionally biased region" description="Basic and acidic residues" evidence="8">
    <location>
        <begin position="414"/>
        <end position="441"/>
    </location>
</feature>
<feature type="compositionally biased region" description="Basic and acidic residues" evidence="8">
    <location>
        <begin position="305"/>
        <end position="319"/>
    </location>
</feature>
<dbReference type="Gene3D" id="2.60.120.340">
    <property type="entry name" value="Nucleoplasmin core domain"/>
    <property type="match status" value="1"/>
</dbReference>
<comment type="catalytic activity">
    <reaction evidence="1 7">
        <text>[protein]-peptidylproline (omega=180) = [protein]-peptidylproline (omega=0)</text>
        <dbReference type="Rhea" id="RHEA:16237"/>
        <dbReference type="Rhea" id="RHEA-COMP:10747"/>
        <dbReference type="Rhea" id="RHEA-COMP:10748"/>
        <dbReference type="ChEBI" id="CHEBI:83833"/>
        <dbReference type="ChEBI" id="CHEBI:83834"/>
        <dbReference type="EC" id="5.2.1.8"/>
    </reaction>
</comment>
<comment type="subunit">
    <text evidence="4">Binds to histones H3 and H4.</text>
</comment>
<feature type="compositionally biased region" description="Acidic residues" evidence="8">
    <location>
        <begin position="185"/>
        <end position="198"/>
    </location>
</feature>
<feature type="region of interest" description="Disordered" evidence="8">
    <location>
        <begin position="249"/>
        <end position="446"/>
    </location>
</feature>
<dbReference type="SUPFAM" id="SSF54534">
    <property type="entry name" value="FKBP-like"/>
    <property type="match status" value="1"/>
</dbReference>
<evidence type="ECO:0000256" key="6">
    <source>
        <dbReference type="ARBA" id="ARBA00023235"/>
    </source>
</evidence>
<feature type="domain" description="PPIase FKBP-type" evidence="9">
    <location>
        <begin position="469"/>
        <end position="555"/>
    </location>
</feature>
<feature type="compositionally biased region" description="Acidic residues" evidence="8">
    <location>
        <begin position="107"/>
        <end position="122"/>
    </location>
</feature>
<dbReference type="PROSITE" id="PS50059">
    <property type="entry name" value="FKBP_PPIASE"/>
    <property type="match status" value="1"/>
</dbReference>
<feature type="compositionally biased region" description="Basic and acidic residues" evidence="8">
    <location>
        <begin position="137"/>
        <end position="149"/>
    </location>
</feature>
<feature type="region of interest" description="Disordered" evidence="8">
    <location>
        <begin position="173"/>
        <end position="198"/>
    </location>
</feature>
<dbReference type="Pfam" id="PF00254">
    <property type="entry name" value="FKBP_C"/>
    <property type="match status" value="1"/>
</dbReference>
<dbReference type="InterPro" id="IPR023566">
    <property type="entry name" value="PPIase_Fpr3/Fpr4-like"/>
</dbReference>
<feature type="compositionally biased region" description="Acidic residues" evidence="8">
    <location>
        <begin position="254"/>
        <end position="274"/>
    </location>
</feature>
<feature type="compositionally biased region" description="Basic and acidic residues" evidence="8">
    <location>
        <begin position="382"/>
        <end position="404"/>
    </location>
</feature>
<organism evidence="10 11">
    <name type="scientific">Lineolata rhizophorae</name>
    <dbReference type="NCBI Taxonomy" id="578093"/>
    <lineage>
        <taxon>Eukaryota</taxon>
        <taxon>Fungi</taxon>
        <taxon>Dikarya</taxon>
        <taxon>Ascomycota</taxon>
        <taxon>Pezizomycotina</taxon>
        <taxon>Dothideomycetes</taxon>
        <taxon>Dothideomycetes incertae sedis</taxon>
        <taxon>Lineolatales</taxon>
        <taxon>Lineolataceae</taxon>
        <taxon>Lineolata</taxon>
    </lineage>
</organism>
<comment type="similarity">
    <text evidence="3">Belongs to the FKBP-type PPIase family. FKBP3/4 subfamily.</text>
</comment>
<dbReference type="EMBL" id="MU001680">
    <property type="protein sequence ID" value="KAF2457674.1"/>
    <property type="molecule type" value="Genomic_DNA"/>
</dbReference>
<dbReference type="PANTHER" id="PTHR43811">
    <property type="entry name" value="FKBP-TYPE PEPTIDYL-PROLYL CIS-TRANS ISOMERASE FKPA"/>
    <property type="match status" value="1"/>
</dbReference>
<dbReference type="GO" id="GO:0003755">
    <property type="term" value="F:peptidyl-prolyl cis-trans isomerase activity"/>
    <property type="evidence" value="ECO:0007669"/>
    <property type="project" value="UniProtKB-KW"/>
</dbReference>
<keyword evidence="6 7" id="KW-0413">Isomerase</keyword>
<dbReference type="AlphaFoldDB" id="A0A6A6P1I5"/>
<evidence type="ECO:0000256" key="8">
    <source>
        <dbReference type="SAM" id="MobiDB-lite"/>
    </source>
</evidence>
<keyword evidence="11" id="KW-1185">Reference proteome</keyword>
<dbReference type="OrthoDB" id="77911at2759"/>
<evidence type="ECO:0000256" key="2">
    <source>
        <dbReference type="ARBA" id="ARBA00002221"/>
    </source>
</evidence>
<accession>A0A6A6P1I5</accession>
<feature type="compositionally biased region" description="Basic and acidic residues" evidence="8">
    <location>
        <begin position="351"/>
        <end position="360"/>
    </location>
</feature>
<dbReference type="Gene3D" id="3.10.50.40">
    <property type="match status" value="1"/>
</dbReference>
<evidence type="ECO:0000256" key="5">
    <source>
        <dbReference type="ARBA" id="ARBA00023110"/>
    </source>
</evidence>
<dbReference type="InterPro" id="IPR001179">
    <property type="entry name" value="PPIase_FKBP_dom"/>
</dbReference>
<name>A0A6A6P1I5_9PEZI</name>
<evidence type="ECO:0000256" key="7">
    <source>
        <dbReference type="PROSITE-ProRule" id="PRU00277"/>
    </source>
</evidence>
<evidence type="ECO:0000256" key="1">
    <source>
        <dbReference type="ARBA" id="ARBA00000971"/>
    </source>
</evidence>
<dbReference type="PANTHER" id="PTHR43811:SF19">
    <property type="entry name" value="39 KDA FK506-BINDING NUCLEAR PROTEIN"/>
    <property type="match status" value="1"/>
</dbReference>
<dbReference type="InterPro" id="IPR041232">
    <property type="entry name" value="NPL"/>
</dbReference>
<proteinExistence type="inferred from homology"/>
<keyword evidence="5 7" id="KW-0697">Rotamase</keyword>
<evidence type="ECO:0000259" key="9">
    <source>
        <dbReference type="PROSITE" id="PS50059"/>
    </source>
</evidence>
<protein>
    <recommendedName>
        <fullName evidence="7">peptidylprolyl isomerase</fullName>
        <ecNumber evidence="7">5.2.1.8</ecNumber>
    </recommendedName>
</protein>
<dbReference type="Pfam" id="PF17800">
    <property type="entry name" value="NPL"/>
    <property type="match status" value="1"/>
</dbReference>
<evidence type="ECO:0000256" key="3">
    <source>
        <dbReference type="ARBA" id="ARBA00007838"/>
    </source>
</evidence>
<evidence type="ECO:0000313" key="11">
    <source>
        <dbReference type="Proteomes" id="UP000799766"/>
    </source>
</evidence>
<feature type="region of interest" description="Disordered" evidence="8">
    <location>
        <begin position="37"/>
        <end position="152"/>
    </location>
</feature>
<dbReference type="PIRSF" id="PIRSF001473">
    <property type="entry name" value="FK506-bp_FPR3"/>
    <property type="match status" value="1"/>
</dbReference>
<sequence>MSKPVAVYGLTVPAGDMPIPASPDSFPASFRVTMAALDPTSPPQEFADLPANAPPRATLKLIREPVGAAGSDTDSDYEEGSDSDDSDSGSDVEAIKARLASSLAGESSEEDSDEEGESDEELEKNGGPSDPVKAKKKREEAAARKLKEALEEEGMDLDGDDVKVNGVNGEAKKVNKGKGKAMDLADLEDEDEDSESGFEMEEYVICTLDPNTHYQQNLDITINEDEQVYFKVIGTHNIFLTGNYIIPEDRRDETDSEDDDYYDLPPDSDEELLEDAASGADESEDALDYMQDPRVAEVVSDDEPEAPKLVKSTKEDKNKKGNKKRPAEPSEDEDEAMGGADTLDELISKTVKAEEPEQKLSKKQLKKLKNNQGQAVAAAAAEVKEVKKSDGKVDKKVQFAKELEQGPTPSPNSSKKEEKKDGKKGAQEMGAQKEEPKKENAKTNLGVKTVQGVKIDDKKLGKGPAAKKGDRVGLRYIGKLEDGKVFDANKKGKPFTFKLGAGEVIRGWDIGVGGMSVGGERRITIPSSLAYGTKGVPGIPPNSTLVFDLKVISVN</sequence>
<evidence type="ECO:0000313" key="10">
    <source>
        <dbReference type="EMBL" id="KAF2457674.1"/>
    </source>
</evidence>
<gene>
    <name evidence="10" type="ORF">BDY21DRAFT_344545</name>
</gene>
<reference evidence="10" key="1">
    <citation type="journal article" date="2020" name="Stud. Mycol.">
        <title>101 Dothideomycetes genomes: a test case for predicting lifestyles and emergence of pathogens.</title>
        <authorList>
            <person name="Haridas S."/>
            <person name="Albert R."/>
            <person name="Binder M."/>
            <person name="Bloem J."/>
            <person name="Labutti K."/>
            <person name="Salamov A."/>
            <person name="Andreopoulos B."/>
            <person name="Baker S."/>
            <person name="Barry K."/>
            <person name="Bills G."/>
            <person name="Bluhm B."/>
            <person name="Cannon C."/>
            <person name="Castanera R."/>
            <person name="Culley D."/>
            <person name="Daum C."/>
            <person name="Ezra D."/>
            <person name="Gonzalez J."/>
            <person name="Henrissat B."/>
            <person name="Kuo A."/>
            <person name="Liang C."/>
            <person name="Lipzen A."/>
            <person name="Lutzoni F."/>
            <person name="Magnuson J."/>
            <person name="Mondo S."/>
            <person name="Nolan M."/>
            <person name="Ohm R."/>
            <person name="Pangilinan J."/>
            <person name="Park H.-J."/>
            <person name="Ramirez L."/>
            <person name="Alfaro M."/>
            <person name="Sun H."/>
            <person name="Tritt A."/>
            <person name="Yoshinaga Y."/>
            <person name="Zwiers L.-H."/>
            <person name="Turgeon B."/>
            <person name="Goodwin S."/>
            <person name="Spatafora J."/>
            <person name="Crous P."/>
            <person name="Grigoriev I."/>
        </authorList>
    </citation>
    <scope>NUCLEOTIDE SEQUENCE</scope>
    <source>
        <strain evidence="10">ATCC 16933</strain>
    </source>
</reference>
<feature type="compositionally biased region" description="Acidic residues" evidence="8">
    <location>
        <begin position="73"/>
        <end position="90"/>
    </location>
</feature>
<dbReference type="FunFam" id="3.10.50.40:FF:000006">
    <property type="entry name" value="Peptidyl-prolyl cis-trans isomerase"/>
    <property type="match status" value="1"/>
</dbReference>